<dbReference type="SUPFAM" id="SSF56281">
    <property type="entry name" value="Metallo-hydrolase/oxidoreductase"/>
    <property type="match status" value="1"/>
</dbReference>
<evidence type="ECO:0000313" key="8">
    <source>
        <dbReference type="Proteomes" id="UP000271603"/>
    </source>
</evidence>
<sequence length="219" mass="24839">MASITTFEIGYCTHLGCMALRGSAVRHCKFPSRAYLLTVGERRWLWDTGYASHFHSYTDRGVFRLYRRVTPVYFSPHQALVEQLRCQGICVGDIEAVIISHFHADHIAGLRDFSGINMICSGEGWRQTRDLRGIAALKRAFVPGLIPEGFESALQFVEAFPRRPCPASWRHSNRATCCRAAAAKSSSYHYRVTLQGISAPLCKRMLVGRYWRVMPPGRR</sequence>
<evidence type="ECO:0000313" key="7">
    <source>
        <dbReference type="EMBL" id="VEA67810.1"/>
    </source>
</evidence>
<organism evidence="7 8">
    <name type="scientific">Serratia rubidaea</name>
    <name type="common">Serratia marinorubra</name>
    <dbReference type="NCBI Taxonomy" id="61652"/>
    <lineage>
        <taxon>Bacteria</taxon>
        <taxon>Pseudomonadati</taxon>
        <taxon>Pseudomonadota</taxon>
        <taxon>Gammaproteobacteria</taxon>
        <taxon>Enterobacterales</taxon>
        <taxon>Yersiniaceae</taxon>
        <taxon>Serratia</taxon>
    </lineage>
</organism>
<feature type="domain" description="Metallo-beta-lactamase" evidence="6">
    <location>
        <begin position="32"/>
        <end position="131"/>
    </location>
</feature>
<evidence type="ECO:0000256" key="5">
    <source>
        <dbReference type="ARBA" id="ARBA00022833"/>
    </source>
</evidence>
<dbReference type="PANTHER" id="PTHR42978">
    <property type="entry name" value="QUORUM-QUENCHING LACTONASE YTNP-RELATED-RELATED"/>
    <property type="match status" value="1"/>
</dbReference>
<evidence type="ECO:0000259" key="6">
    <source>
        <dbReference type="Pfam" id="PF00753"/>
    </source>
</evidence>
<dbReference type="EMBL" id="LR134155">
    <property type="protein sequence ID" value="VEA67810.1"/>
    <property type="molecule type" value="Genomic_DNA"/>
</dbReference>
<keyword evidence="3" id="KW-0479">Metal-binding</keyword>
<proteinExistence type="inferred from homology"/>
<protein>
    <submittedName>
        <fullName evidence="7">Ribonuclease Z</fullName>
    </submittedName>
</protein>
<evidence type="ECO:0000256" key="1">
    <source>
        <dbReference type="ARBA" id="ARBA00001947"/>
    </source>
</evidence>
<dbReference type="InterPro" id="IPR036866">
    <property type="entry name" value="RibonucZ/Hydroxyglut_hydro"/>
</dbReference>
<dbReference type="Proteomes" id="UP000271603">
    <property type="component" value="Chromosome"/>
</dbReference>
<dbReference type="AlphaFoldDB" id="A0A3S4FMY3"/>
<evidence type="ECO:0000256" key="3">
    <source>
        <dbReference type="ARBA" id="ARBA00022723"/>
    </source>
</evidence>
<dbReference type="GO" id="GO:0016787">
    <property type="term" value="F:hydrolase activity"/>
    <property type="evidence" value="ECO:0007669"/>
    <property type="project" value="UniProtKB-KW"/>
</dbReference>
<accession>A0A3S4FMY3</accession>
<evidence type="ECO:0000256" key="2">
    <source>
        <dbReference type="ARBA" id="ARBA00007749"/>
    </source>
</evidence>
<name>A0A3S4FMY3_SERRU</name>
<comment type="similarity">
    <text evidence="2">Belongs to the metallo-beta-lactamase superfamily.</text>
</comment>
<dbReference type="Gene3D" id="3.60.15.10">
    <property type="entry name" value="Ribonuclease Z/Hydroxyacylglutathione hydrolase-like"/>
    <property type="match status" value="1"/>
</dbReference>
<gene>
    <name evidence="7" type="ORF">NCTC9419_00008</name>
</gene>
<evidence type="ECO:0000256" key="4">
    <source>
        <dbReference type="ARBA" id="ARBA00022801"/>
    </source>
</evidence>
<keyword evidence="4" id="KW-0378">Hydrolase</keyword>
<dbReference type="Pfam" id="PF00753">
    <property type="entry name" value="Lactamase_B"/>
    <property type="match status" value="1"/>
</dbReference>
<dbReference type="InterPro" id="IPR051013">
    <property type="entry name" value="MBL_superfamily_lactonases"/>
</dbReference>
<dbReference type="PANTHER" id="PTHR42978:SF2">
    <property type="entry name" value="102 KBASES UNSTABLE REGION: FROM 1 TO 119443"/>
    <property type="match status" value="1"/>
</dbReference>
<keyword evidence="5" id="KW-0862">Zinc</keyword>
<dbReference type="InterPro" id="IPR001279">
    <property type="entry name" value="Metallo-B-lactamas"/>
</dbReference>
<dbReference type="GO" id="GO:0046872">
    <property type="term" value="F:metal ion binding"/>
    <property type="evidence" value="ECO:0007669"/>
    <property type="project" value="UniProtKB-KW"/>
</dbReference>
<reference evidence="7 8" key="1">
    <citation type="submission" date="2018-12" db="EMBL/GenBank/DDBJ databases">
        <authorList>
            <consortium name="Pathogen Informatics"/>
        </authorList>
    </citation>
    <scope>NUCLEOTIDE SEQUENCE [LARGE SCALE GENOMIC DNA]</scope>
    <source>
        <strain evidence="7 8">NCTC9419</strain>
    </source>
</reference>
<comment type="cofactor">
    <cofactor evidence="1">
        <name>Zn(2+)</name>
        <dbReference type="ChEBI" id="CHEBI:29105"/>
    </cofactor>
</comment>